<keyword evidence="4" id="KW-1185">Reference proteome</keyword>
<reference evidence="3 4" key="1">
    <citation type="submission" date="2021-03" db="EMBL/GenBank/DDBJ databases">
        <title>Sequencing the genomes of 1000 actinobacteria strains.</title>
        <authorList>
            <person name="Klenk H.-P."/>
        </authorList>
    </citation>
    <scope>NUCLEOTIDE SEQUENCE [LARGE SCALE GENOMIC DNA]</scope>
    <source>
        <strain evidence="3 4">DSM 12936</strain>
    </source>
</reference>
<feature type="compositionally biased region" description="Basic and acidic residues" evidence="1">
    <location>
        <begin position="71"/>
        <end position="80"/>
    </location>
</feature>
<feature type="region of interest" description="Disordered" evidence="1">
    <location>
        <begin position="231"/>
        <end position="256"/>
    </location>
</feature>
<evidence type="ECO:0000256" key="1">
    <source>
        <dbReference type="SAM" id="MobiDB-lite"/>
    </source>
</evidence>
<keyword evidence="2" id="KW-1133">Transmembrane helix</keyword>
<keyword evidence="2" id="KW-0812">Transmembrane</keyword>
<comment type="caution">
    <text evidence="3">The sequence shown here is derived from an EMBL/GenBank/DDBJ whole genome shotgun (WGS) entry which is preliminary data.</text>
</comment>
<protein>
    <recommendedName>
        <fullName evidence="5">PknH-like extracellular domain-containing protein</fullName>
    </recommendedName>
</protein>
<name>A0ABS4Z6V9_9ACTN</name>
<gene>
    <name evidence="3" type="ORF">JOF54_001379</name>
</gene>
<dbReference type="EMBL" id="JAGIOB010000001">
    <property type="protein sequence ID" value="MBP2416457.1"/>
    <property type="molecule type" value="Genomic_DNA"/>
</dbReference>
<evidence type="ECO:0000313" key="4">
    <source>
        <dbReference type="Proteomes" id="UP000758168"/>
    </source>
</evidence>
<feature type="region of interest" description="Disordered" evidence="1">
    <location>
        <begin position="1"/>
        <end position="142"/>
    </location>
</feature>
<evidence type="ECO:0000313" key="3">
    <source>
        <dbReference type="EMBL" id="MBP2416457.1"/>
    </source>
</evidence>
<feature type="transmembrane region" description="Helical" evidence="2">
    <location>
        <begin position="151"/>
        <end position="172"/>
    </location>
</feature>
<keyword evidence="2" id="KW-0472">Membrane</keyword>
<accession>A0ABS4Z6V9</accession>
<feature type="compositionally biased region" description="Low complexity" evidence="1">
    <location>
        <begin position="117"/>
        <end position="127"/>
    </location>
</feature>
<feature type="region of interest" description="Disordered" evidence="1">
    <location>
        <begin position="179"/>
        <end position="204"/>
    </location>
</feature>
<dbReference type="Proteomes" id="UP000758168">
    <property type="component" value="Unassembled WGS sequence"/>
</dbReference>
<organism evidence="3 4">
    <name type="scientific">Microlunatus capsulatus</name>
    <dbReference type="NCBI Taxonomy" id="99117"/>
    <lineage>
        <taxon>Bacteria</taxon>
        <taxon>Bacillati</taxon>
        <taxon>Actinomycetota</taxon>
        <taxon>Actinomycetes</taxon>
        <taxon>Propionibacteriales</taxon>
        <taxon>Propionibacteriaceae</taxon>
        <taxon>Microlunatus</taxon>
    </lineage>
</organism>
<feature type="compositionally biased region" description="Pro residues" evidence="1">
    <location>
        <begin position="47"/>
        <end position="64"/>
    </location>
</feature>
<proteinExistence type="predicted"/>
<feature type="compositionally biased region" description="Low complexity" evidence="1">
    <location>
        <begin position="37"/>
        <end position="46"/>
    </location>
</feature>
<evidence type="ECO:0008006" key="5">
    <source>
        <dbReference type="Google" id="ProtNLM"/>
    </source>
</evidence>
<feature type="compositionally biased region" description="Basic and acidic residues" evidence="1">
    <location>
        <begin position="1"/>
        <end position="14"/>
    </location>
</feature>
<evidence type="ECO:0000256" key="2">
    <source>
        <dbReference type="SAM" id="Phobius"/>
    </source>
</evidence>
<sequence length="581" mass="58710">MVDPDPGYRPRRAADGSTSGGDAPEGATTPATPAPGTPATGGAAPTPSGPAPAGEPPAPAPAPVPADDEDQPKPLYRDEPAAPTAGGSPLGEETRVTRPVFKPRARRTPDDEDSTTLLPRTPAAGRRPGAEREERLDDDEPRTRLGRRGRLALLVGALAAVIAVGLAIGYAVSTVGDPTADPAPSTSAPAPSASGSPAPTAGDPGAVLADAVLLDPATAAQIDPGTWTVALTQRPPADDAPTAACTTGEPAEGQPTAQQDVLRLLSGSGDDAPSALHHASAYASPEEAAQAYAVAAKTLGGCVSPGSYIYDGSAVSGLGDQSTGLIANVVSGGKTQWHSIVLNRSGSVVNLVDAARAGKPLGVREVAAALGAVTQKQCQAAGQACTPDPSVAFGPPPLGGDVPGFLASGDLPPAGEDDELWVATPAEPVSTDFAGSGCETVTWARLDAETSSSRVYLVPSSTTFGLNAIVLTMEDEKAASDLVAKIKSDLDSCEKRKLTANVSEPEKVTGVGASAAQVTGWTSRVAQKSTQGTQRYRVGIVSSGAKVAYTFLNPLDGGYDLTDGEWDRVAVRAGQRMTQVP</sequence>
<dbReference type="RefSeq" id="WP_210054194.1">
    <property type="nucleotide sequence ID" value="NZ_JAGIOB010000001.1"/>
</dbReference>